<feature type="domain" description="MacB-like periplasmic core" evidence="8">
    <location>
        <begin position="434"/>
        <end position="631"/>
    </location>
</feature>
<dbReference type="InterPro" id="IPR025857">
    <property type="entry name" value="MacB_PCD"/>
</dbReference>
<feature type="transmembrane region" description="Helical" evidence="6">
    <location>
        <begin position="21"/>
        <end position="42"/>
    </location>
</feature>
<keyword evidence="3 6" id="KW-0812">Transmembrane</keyword>
<feature type="domain" description="ABC3 transporter permease C-terminal" evidence="7">
    <location>
        <begin position="289"/>
        <end position="402"/>
    </location>
</feature>
<dbReference type="InterPro" id="IPR050250">
    <property type="entry name" value="Macrolide_Exporter_MacB"/>
</dbReference>
<keyword evidence="2" id="KW-1003">Cell membrane</keyword>
<name>A0ABS3CJQ7_9BACT</name>
<feature type="transmembrane region" description="Helical" evidence="6">
    <location>
        <begin position="377"/>
        <end position="401"/>
    </location>
</feature>
<evidence type="ECO:0000256" key="2">
    <source>
        <dbReference type="ARBA" id="ARBA00022475"/>
    </source>
</evidence>
<dbReference type="RefSeq" id="WP_206588008.1">
    <property type="nucleotide sequence ID" value="NZ_JAFKCU010000005.1"/>
</dbReference>
<sequence>MWKNYLKIATRNLLKEKANSLIKIGGLAIGLVCCIAISFFVFDEYSFDRFHKNNGEIYRIVEEQIQGGDIYHVAVTPGPLAPVLKSNYEEVKETVRIGRFWQPVIVKTEQQSLESKSILITENSFFHIFDFPMVQGNSSFALNDVSDVVITESFASKLFGPDWASQSLIGKQITFDNTKQLQIAGVVQDPPANSHIQFEVLTSFKVEESSKYNYNWGSNNFHTYVMLDDRSDEKAFESKIEPIFKEYSSDTTTKLAIQPLSDIYLYSDFDFQTDWSKTGNVAYIRIFVSVGIIVLLIAIFNFINLSTASAFNRTKEVNVRKIMGAMRGQLIYQFLTEAFIVSFVAILLALVLFQLVLPILNEITGKEMVLPFQTITFPLILFLGTVLLSLLAGVYPAFFLSRFKNSKFQSVGIGSATKNQSFGKFLIVVQFTFAMVLMVSTVTIYRQLDFLQQRELGFDKSHLVSVYLKKGVQDKSELYKSDLLGQASISQVSLASSNLINLTTSSDNVDWEGNDLETKILWAHMNVDPDFLPTTGMELVSGRNFDFKMSSDTASFILNETAVKELGWTSEEALGKEFSFWDQPGTVIGVVKDFNYRPMNVPVGPMILRNWPQYAKSNLLVRIRENQVKEALTSIESLYKKYDQESEFQFSFVDQALDRQYRADQIAGKIVMSFSILAIVIACFGLVGLAAYSAGRRTKEIGVRKVLGASSPTILMMLSKEFMLLLVLAFVVASPVAFWISSDWLSDYAFRIDLEWWFFVGAGILTMVIALFTVGTQSLKAALMNPVNSLRDE</sequence>
<feature type="transmembrane region" description="Helical" evidence="6">
    <location>
        <begin position="282"/>
        <end position="303"/>
    </location>
</feature>
<dbReference type="EMBL" id="JAFKCU010000005">
    <property type="protein sequence ID" value="MBN7817333.1"/>
    <property type="molecule type" value="Genomic_DNA"/>
</dbReference>
<evidence type="ECO:0000256" key="6">
    <source>
        <dbReference type="SAM" id="Phobius"/>
    </source>
</evidence>
<feature type="transmembrane region" description="Helical" evidence="6">
    <location>
        <begin position="756"/>
        <end position="774"/>
    </location>
</feature>
<keyword evidence="10" id="KW-1185">Reference proteome</keyword>
<proteinExistence type="predicted"/>
<keyword evidence="5 6" id="KW-0472">Membrane</keyword>
<dbReference type="InterPro" id="IPR003838">
    <property type="entry name" value="ABC3_permease_C"/>
</dbReference>
<reference evidence="9 10" key="1">
    <citation type="submission" date="2021-03" db="EMBL/GenBank/DDBJ databases">
        <title>novel species isolated from a fishpond in China.</title>
        <authorList>
            <person name="Lu H."/>
            <person name="Cai Z."/>
        </authorList>
    </citation>
    <scope>NUCLEOTIDE SEQUENCE [LARGE SCALE GENOMIC DNA]</scope>
    <source>
        <strain evidence="9 10">YJ13C</strain>
    </source>
</reference>
<feature type="transmembrane region" description="Helical" evidence="6">
    <location>
        <begin position="422"/>
        <end position="445"/>
    </location>
</feature>
<gene>
    <name evidence="9" type="ORF">J0A69_17975</name>
</gene>
<dbReference type="PANTHER" id="PTHR30572">
    <property type="entry name" value="MEMBRANE COMPONENT OF TRANSPORTER-RELATED"/>
    <property type="match status" value="1"/>
</dbReference>
<evidence type="ECO:0000313" key="9">
    <source>
        <dbReference type="EMBL" id="MBN7817333.1"/>
    </source>
</evidence>
<feature type="transmembrane region" description="Helical" evidence="6">
    <location>
        <begin position="670"/>
        <end position="695"/>
    </location>
</feature>
<keyword evidence="4 6" id="KW-1133">Transmembrane helix</keyword>
<evidence type="ECO:0000256" key="5">
    <source>
        <dbReference type="ARBA" id="ARBA00023136"/>
    </source>
</evidence>
<dbReference type="Proteomes" id="UP000664480">
    <property type="component" value="Unassembled WGS sequence"/>
</dbReference>
<feature type="domain" description="MacB-like periplasmic core" evidence="8">
    <location>
        <begin position="21"/>
        <end position="242"/>
    </location>
</feature>
<evidence type="ECO:0000259" key="8">
    <source>
        <dbReference type="Pfam" id="PF12704"/>
    </source>
</evidence>
<feature type="domain" description="ABC3 transporter permease C-terminal" evidence="7">
    <location>
        <begin position="673"/>
        <end position="786"/>
    </location>
</feature>
<dbReference type="Pfam" id="PF12704">
    <property type="entry name" value="MacB_PCD"/>
    <property type="match status" value="2"/>
</dbReference>
<comment type="subcellular location">
    <subcellularLocation>
        <location evidence="1">Cell membrane</location>
        <topology evidence="1">Multi-pass membrane protein</topology>
    </subcellularLocation>
</comment>
<organism evidence="9 10">
    <name type="scientific">Algoriphagus pacificus</name>
    <dbReference type="NCBI Taxonomy" id="2811234"/>
    <lineage>
        <taxon>Bacteria</taxon>
        <taxon>Pseudomonadati</taxon>
        <taxon>Bacteroidota</taxon>
        <taxon>Cytophagia</taxon>
        <taxon>Cytophagales</taxon>
        <taxon>Cyclobacteriaceae</taxon>
        <taxon>Algoriphagus</taxon>
    </lineage>
</organism>
<feature type="transmembrane region" description="Helical" evidence="6">
    <location>
        <begin position="330"/>
        <end position="357"/>
    </location>
</feature>
<evidence type="ECO:0000256" key="4">
    <source>
        <dbReference type="ARBA" id="ARBA00022989"/>
    </source>
</evidence>
<comment type="caution">
    <text evidence="9">The sequence shown here is derived from an EMBL/GenBank/DDBJ whole genome shotgun (WGS) entry which is preliminary data.</text>
</comment>
<dbReference type="PANTHER" id="PTHR30572:SF18">
    <property type="entry name" value="ABC-TYPE MACROLIDE FAMILY EXPORT SYSTEM PERMEASE COMPONENT 2"/>
    <property type="match status" value="1"/>
</dbReference>
<accession>A0ABS3CJQ7</accession>
<protein>
    <submittedName>
        <fullName evidence="9">ABC transporter permease</fullName>
    </submittedName>
</protein>
<evidence type="ECO:0000259" key="7">
    <source>
        <dbReference type="Pfam" id="PF02687"/>
    </source>
</evidence>
<feature type="transmembrane region" description="Helical" evidence="6">
    <location>
        <begin position="722"/>
        <end position="741"/>
    </location>
</feature>
<dbReference type="Pfam" id="PF02687">
    <property type="entry name" value="FtsX"/>
    <property type="match status" value="2"/>
</dbReference>
<evidence type="ECO:0000313" key="10">
    <source>
        <dbReference type="Proteomes" id="UP000664480"/>
    </source>
</evidence>
<evidence type="ECO:0000256" key="1">
    <source>
        <dbReference type="ARBA" id="ARBA00004651"/>
    </source>
</evidence>
<evidence type="ECO:0000256" key="3">
    <source>
        <dbReference type="ARBA" id="ARBA00022692"/>
    </source>
</evidence>